<organism evidence="4">
    <name type="scientific">Trichuris suis</name>
    <name type="common">pig whipworm</name>
    <dbReference type="NCBI Taxonomy" id="68888"/>
    <lineage>
        <taxon>Eukaryota</taxon>
        <taxon>Metazoa</taxon>
        <taxon>Ecdysozoa</taxon>
        <taxon>Nematoda</taxon>
        <taxon>Enoplea</taxon>
        <taxon>Dorylaimia</taxon>
        <taxon>Trichinellida</taxon>
        <taxon>Trichuridae</taxon>
        <taxon>Trichuris</taxon>
    </lineage>
</organism>
<sequence>MYRFVFRFVTRVLKFFKKFALVNKPFTFSCVHAYFRTIWTSFLSSKPWFYHLKGLFIYRHNMSTYGKVKGLVTLIAGGASGLGKACAEHLLNLGSKVIILDLPTSNGKQVAEALHETDIAFHAGDITSEKDVEEALNLCRSRFGKLNVLVNCAAIGVALSVYNITEKRPHPLDPFEKLVKVNVIGNFNLVRQSIGLMLERKVNENEERGIIIQVSSTAAFDGQQGQLAYAASSGALNSMTLPLARLFSTPLTSMYPEKVQKFFQRLTPYPPRMGEPSEFAHLVQCVIENPMINGESGNDLLSVRIAIAGPKNALVFLIAAPDVGIREDEDQMEKRNMVLSYFTTLR</sequence>
<feature type="domain" description="Ketoreductase" evidence="3">
    <location>
        <begin position="71"/>
        <end position="257"/>
    </location>
</feature>
<gene>
    <name evidence="4" type="ORF">M514_12387</name>
</gene>
<dbReference type="PRINTS" id="PR00081">
    <property type="entry name" value="GDHRDH"/>
</dbReference>
<dbReference type="PANTHER" id="PTHR43658">
    <property type="entry name" value="SHORT-CHAIN DEHYDROGENASE/REDUCTASE"/>
    <property type="match status" value="1"/>
</dbReference>
<evidence type="ECO:0000256" key="1">
    <source>
        <dbReference type="ARBA" id="ARBA00023002"/>
    </source>
</evidence>
<keyword evidence="1" id="KW-0560">Oxidoreductase</keyword>
<feature type="non-terminal residue" evidence="4">
    <location>
        <position position="346"/>
    </location>
</feature>
<reference evidence="4" key="1">
    <citation type="journal article" date="2014" name="Nat. Genet.">
        <title>Genome and transcriptome of the porcine whipworm Trichuris suis.</title>
        <authorList>
            <person name="Jex A.R."/>
            <person name="Nejsum P."/>
            <person name="Schwarz E.M."/>
            <person name="Hu L."/>
            <person name="Young N.D."/>
            <person name="Hall R.S."/>
            <person name="Korhonen P.K."/>
            <person name="Liao S."/>
            <person name="Thamsborg S."/>
            <person name="Xia J."/>
            <person name="Xu P."/>
            <person name="Wang S."/>
            <person name="Scheerlinck J.P."/>
            <person name="Hofmann A."/>
            <person name="Sternberg P.W."/>
            <person name="Wang J."/>
            <person name="Gasser R.B."/>
        </authorList>
    </citation>
    <scope>NUCLEOTIDE SEQUENCE [LARGE SCALE GENOMIC DNA]</scope>
    <source>
        <strain evidence="4">DCEP-RM93F</strain>
    </source>
</reference>
<dbReference type="GO" id="GO:0005739">
    <property type="term" value="C:mitochondrion"/>
    <property type="evidence" value="ECO:0007669"/>
    <property type="project" value="TreeGrafter"/>
</dbReference>
<dbReference type="EMBL" id="KL367475">
    <property type="protein sequence ID" value="KFD72849.1"/>
    <property type="molecule type" value="Genomic_DNA"/>
</dbReference>
<dbReference type="AlphaFoldDB" id="A0A085NTQ3"/>
<dbReference type="Pfam" id="PF00106">
    <property type="entry name" value="adh_short"/>
    <property type="match status" value="1"/>
</dbReference>
<dbReference type="InterPro" id="IPR002347">
    <property type="entry name" value="SDR_fam"/>
</dbReference>
<dbReference type="InterPro" id="IPR057326">
    <property type="entry name" value="KR_dom"/>
</dbReference>
<dbReference type="GO" id="GO:0008209">
    <property type="term" value="P:androgen metabolic process"/>
    <property type="evidence" value="ECO:0007669"/>
    <property type="project" value="TreeGrafter"/>
</dbReference>
<dbReference type="GO" id="GO:0008210">
    <property type="term" value="P:estrogen metabolic process"/>
    <property type="evidence" value="ECO:0007669"/>
    <property type="project" value="TreeGrafter"/>
</dbReference>
<dbReference type="PANTHER" id="PTHR43658:SF8">
    <property type="entry name" value="17-BETA-HYDROXYSTEROID DEHYDROGENASE 14-RELATED"/>
    <property type="match status" value="1"/>
</dbReference>
<accession>A0A085NTQ3</accession>
<dbReference type="Gene3D" id="3.40.50.720">
    <property type="entry name" value="NAD(P)-binding Rossmann-like Domain"/>
    <property type="match status" value="1"/>
</dbReference>
<dbReference type="GO" id="GO:0004303">
    <property type="term" value="F:estradiol 17-beta-dehydrogenase [NAD(P)+] activity"/>
    <property type="evidence" value="ECO:0007669"/>
    <property type="project" value="TreeGrafter"/>
</dbReference>
<dbReference type="Proteomes" id="UP000030758">
    <property type="component" value="Unassembled WGS sequence"/>
</dbReference>
<dbReference type="SMART" id="SM00822">
    <property type="entry name" value="PKS_KR"/>
    <property type="match status" value="1"/>
</dbReference>
<dbReference type="InterPro" id="IPR036291">
    <property type="entry name" value="NAD(P)-bd_dom_sf"/>
</dbReference>
<evidence type="ECO:0000313" key="4">
    <source>
        <dbReference type="EMBL" id="KFD72849.1"/>
    </source>
</evidence>
<dbReference type="SUPFAM" id="SSF51735">
    <property type="entry name" value="NAD(P)-binding Rossmann-fold domains"/>
    <property type="match status" value="1"/>
</dbReference>
<dbReference type="GO" id="GO:0006631">
    <property type="term" value="P:fatty acid metabolic process"/>
    <property type="evidence" value="ECO:0007669"/>
    <property type="project" value="TreeGrafter"/>
</dbReference>
<proteinExistence type="inferred from homology"/>
<evidence type="ECO:0000259" key="3">
    <source>
        <dbReference type="SMART" id="SM00822"/>
    </source>
</evidence>
<comment type="similarity">
    <text evidence="2">Belongs to the short-chain dehydrogenases/reductases (SDR) family.</text>
</comment>
<name>A0A085NTQ3_9BILA</name>
<dbReference type="PRINTS" id="PR00080">
    <property type="entry name" value="SDRFAMILY"/>
</dbReference>
<protein>
    <recommendedName>
        <fullName evidence="3">Ketoreductase domain-containing protein</fullName>
    </recommendedName>
</protein>
<evidence type="ECO:0000256" key="2">
    <source>
        <dbReference type="RuleBase" id="RU000363"/>
    </source>
</evidence>